<evidence type="ECO:0000313" key="5">
    <source>
        <dbReference type="EMBL" id="RJG22465.1"/>
    </source>
</evidence>
<dbReference type="EMBL" id="QYZD01000016">
    <property type="protein sequence ID" value="RJG22465.1"/>
    <property type="molecule type" value="Genomic_DNA"/>
</dbReference>
<proteinExistence type="predicted"/>
<dbReference type="GO" id="GO:0005524">
    <property type="term" value="F:ATP binding"/>
    <property type="evidence" value="ECO:0007669"/>
    <property type="project" value="UniProtKB-KW"/>
</dbReference>
<organism evidence="5 6">
    <name type="scientific">Paenibacillus thiaminolyticus</name>
    <name type="common">Bacillus thiaminolyticus</name>
    <dbReference type="NCBI Taxonomy" id="49283"/>
    <lineage>
        <taxon>Bacteria</taxon>
        <taxon>Bacillati</taxon>
        <taxon>Bacillota</taxon>
        <taxon>Bacilli</taxon>
        <taxon>Bacillales</taxon>
        <taxon>Paenibacillaceae</taxon>
        <taxon>Paenibacillus</taxon>
    </lineage>
</organism>
<dbReference type="Gene3D" id="3.40.50.300">
    <property type="entry name" value="P-loop containing nucleotide triphosphate hydrolases"/>
    <property type="match status" value="2"/>
</dbReference>
<dbReference type="InterPro" id="IPR027417">
    <property type="entry name" value="P-loop_NTPase"/>
</dbReference>
<protein>
    <submittedName>
        <fullName evidence="5">ABC transporter ATP-binding protein</fullName>
    </submittedName>
</protein>
<dbReference type="CDD" id="cd03221">
    <property type="entry name" value="ABCF_EF-3"/>
    <property type="match status" value="2"/>
</dbReference>
<feature type="coiled-coil region" evidence="3">
    <location>
        <begin position="248"/>
        <end position="275"/>
    </location>
</feature>
<evidence type="ECO:0000256" key="3">
    <source>
        <dbReference type="SAM" id="Coils"/>
    </source>
</evidence>
<feature type="domain" description="ABC transporter" evidence="4">
    <location>
        <begin position="320"/>
        <end position="517"/>
    </location>
</feature>
<dbReference type="PROSITE" id="PS00211">
    <property type="entry name" value="ABC_TRANSPORTER_1"/>
    <property type="match status" value="2"/>
</dbReference>
<dbReference type="Pfam" id="PF12848">
    <property type="entry name" value="ABC_tran_Xtn"/>
    <property type="match status" value="1"/>
</dbReference>
<comment type="caution">
    <text evidence="5">The sequence shown here is derived from an EMBL/GenBank/DDBJ whole genome shotgun (WGS) entry which is preliminary data.</text>
</comment>
<keyword evidence="2 5" id="KW-0067">ATP-binding</keyword>
<dbReference type="PANTHER" id="PTHR42855">
    <property type="entry name" value="ABC TRANSPORTER ATP-BINDING SUBUNIT"/>
    <property type="match status" value="1"/>
</dbReference>
<reference evidence="5 6" key="1">
    <citation type="submission" date="2018-09" db="EMBL/GenBank/DDBJ databases">
        <title>Paenibacillus SK2017-BO5.</title>
        <authorList>
            <person name="Piskunova J.V."/>
            <person name="Dubiley S.A."/>
            <person name="Severinov K.V."/>
        </authorList>
    </citation>
    <scope>NUCLEOTIDE SEQUENCE [LARGE SCALE GENOMIC DNA]</scope>
    <source>
        <strain evidence="5 6">BO5</strain>
    </source>
</reference>
<dbReference type="InterPro" id="IPR017871">
    <property type="entry name" value="ABC_transporter-like_CS"/>
</dbReference>
<dbReference type="AlphaFoldDB" id="A0A3A3GWU2"/>
<evidence type="ECO:0000256" key="1">
    <source>
        <dbReference type="ARBA" id="ARBA00022741"/>
    </source>
</evidence>
<evidence type="ECO:0000256" key="2">
    <source>
        <dbReference type="ARBA" id="ARBA00022840"/>
    </source>
</evidence>
<dbReference type="InterPro" id="IPR003439">
    <property type="entry name" value="ABC_transporter-like_ATP-bd"/>
</dbReference>
<dbReference type="Pfam" id="PF00005">
    <property type="entry name" value="ABC_tran"/>
    <property type="match status" value="2"/>
</dbReference>
<name>A0A3A3GWU2_PANTH</name>
<accession>A0A3A3GWU2</accession>
<dbReference type="Proteomes" id="UP000266177">
    <property type="component" value="Unassembled WGS sequence"/>
</dbReference>
<dbReference type="RefSeq" id="WP_119794829.1">
    <property type="nucleotide sequence ID" value="NZ_CP160395.1"/>
</dbReference>
<gene>
    <name evidence="5" type="ORF">DQX05_17570</name>
</gene>
<sequence>MSILNVERLSHGFGDRAIFKDVSFRLLKGEHIGLIGANGEGKSTFMNIITGKLQPDEGKVEWSKRVRVGYLDQHAVLSKGLTIRDVLRGAFQYLFDLEQEMNDMYGKMGDVTPEELEKLLEEVGTIQDTLTNQDFYMIDAKVEETARGLGLNDIGLDKDVNDLSGGQRTKVLLAKLLLEKPDILLLDEPTNYLDEQHIEWLKRYLQAYENAFILISHDIPFLNSVINLIYHMENQELTRYVGDYEKFQQVYEMKKQQLEAAYKRQQQEIADLKDFVARNKASVATRNMAMSRQKKLDKMEIIELAKEKPKPQFNFKDSRASSKLVFETNDLVIGYDEPLSRPLNLRMERGQKIALVGANGIGKTTLLRSILGEIPAISGSVERGDNLDIGYFEQEVKDANYNTCIEEIWKEFPSFTQFEVRAALAKCGLTTKHIESKIAVLSGGEKAKVRLCKLVNIETNLLVLDEPTNHLDVDAKEELKRALKAYKGSILLISHEPEFYREVVTETWNCESWTTKVF</sequence>
<dbReference type="FunFam" id="3.40.50.300:FF:000905">
    <property type="entry name" value="Heme ABC transporter ATP-binding protein"/>
    <property type="match status" value="1"/>
</dbReference>
<dbReference type="InterPro" id="IPR032781">
    <property type="entry name" value="ABC_tran_Xtn"/>
</dbReference>
<dbReference type="PROSITE" id="PS50893">
    <property type="entry name" value="ABC_TRANSPORTER_2"/>
    <property type="match status" value="2"/>
</dbReference>
<dbReference type="SUPFAM" id="SSF52540">
    <property type="entry name" value="P-loop containing nucleoside triphosphate hydrolases"/>
    <property type="match status" value="2"/>
</dbReference>
<keyword evidence="3" id="KW-0175">Coiled coil</keyword>
<dbReference type="SMART" id="SM00382">
    <property type="entry name" value="AAA"/>
    <property type="match status" value="2"/>
</dbReference>
<dbReference type="PANTHER" id="PTHR42855:SF2">
    <property type="entry name" value="DRUG RESISTANCE ABC TRANSPORTER,ATP-BINDING PROTEIN"/>
    <property type="match status" value="1"/>
</dbReference>
<evidence type="ECO:0000259" key="4">
    <source>
        <dbReference type="PROSITE" id="PS50893"/>
    </source>
</evidence>
<feature type="domain" description="ABC transporter" evidence="4">
    <location>
        <begin position="1"/>
        <end position="259"/>
    </location>
</feature>
<dbReference type="InterPro" id="IPR051309">
    <property type="entry name" value="ABCF_ATPase"/>
</dbReference>
<dbReference type="OrthoDB" id="9762369at2"/>
<dbReference type="InterPro" id="IPR003593">
    <property type="entry name" value="AAA+_ATPase"/>
</dbReference>
<keyword evidence="1" id="KW-0547">Nucleotide-binding</keyword>
<dbReference type="NCBIfam" id="NF000355">
    <property type="entry name" value="ribo_prot_ABC_F"/>
    <property type="match status" value="1"/>
</dbReference>
<dbReference type="GO" id="GO:0016887">
    <property type="term" value="F:ATP hydrolysis activity"/>
    <property type="evidence" value="ECO:0007669"/>
    <property type="project" value="InterPro"/>
</dbReference>
<evidence type="ECO:0000313" key="6">
    <source>
        <dbReference type="Proteomes" id="UP000266177"/>
    </source>
</evidence>
<dbReference type="FunFam" id="3.40.50.300:FF:000011">
    <property type="entry name" value="Putative ABC transporter ATP-binding component"/>
    <property type="match status" value="1"/>
</dbReference>